<keyword evidence="1" id="KW-0472">Membrane</keyword>
<evidence type="ECO:0000313" key="2">
    <source>
        <dbReference type="EMBL" id="MBB6334225.1"/>
    </source>
</evidence>
<accession>A0A923E4X6</accession>
<keyword evidence="1" id="KW-1133">Transmembrane helix</keyword>
<evidence type="ECO:0000256" key="1">
    <source>
        <dbReference type="SAM" id="Phobius"/>
    </source>
</evidence>
<feature type="transmembrane region" description="Helical" evidence="1">
    <location>
        <begin position="26"/>
        <end position="50"/>
    </location>
</feature>
<organism evidence="2 3">
    <name type="scientific">Schaalia hyovaginalis</name>
    <dbReference type="NCBI Taxonomy" id="29316"/>
    <lineage>
        <taxon>Bacteria</taxon>
        <taxon>Bacillati</taxon>
        <taxon>Actinomycetota</taxon>
        <taxon>Actinomycetes</taxon>
        <taxon>Actinomycetales</taxon>
        <taxon>Actinomycetaceae</taxon>
        <taxon>Schaalia</taxon>
    </lineage>
</organism>
<gene>
    <name evidence="2" type="ORF">HD592_000790</name>
</gene>
<dbReference type="AlphaFoldDB" id="A0A923E4X6"/>
<keyword evidence="3" id="KW-1185">Reference proteome</keyword>
<dbReference type="EMBL" id="JACHMK010000001">
    <property type="protein sequence ID" value="MBB6334225.1"/>
    <property type="molecule type" value="Genomic_DNA"/>
</dbReference>
<sequence length="162" mass="16570">MSERGRRVGFGGIGGRGEEEAGRIGLLMGVCLLIVVSFLFVSATVTAVAIEDRRLLACADRLSVATAGIIDASAYYGGAGRVEVVVSARAARGAAERALEALEGSVCDVGAGVSIVEVEREAARVRVGVRARAVLPIVPGVLQGVGAPVLVRESTARVAMNP</sequence>
<comment type="caution">
    <text evidence="2">The sequence shown here is derived from an EMBL/GenBank/DDBJ whole genome shotgun (WGS) entry which is preliminary data.</text>
</comment>
<name>A0A923E4X6_9ACTO</name>
<reference evidence="2" key="1">
    <citation type="submission" date="2020-08" db="EMBL/GenBank/DDBJ databases">
        <title>Sequencing the genomes of 1000 actinobacteria strains.</title>
        <authorList>
            <person name="Klenk H.-P."/>
        </authorList>
    </citation>
    <scope>NUCLEOTIDE SEQUENCE</scope>
    <source>
        <strain evidence="2">DSM 10695</strain>
    </source>
</reference>
<proteinExistence type="predicted"/>
<protein>
    <submittedName>
        <fullName evidence="2">Uncharacterized protein</fullName>
    </submittedName>
</protein>
<keyword evidence="1" id="KW-0812">Transmembrane</keyword>
<dbReference type="Proteomes" id="UP000617426">
    <property type="component" value="Unassembled WGS sequence"/>
</dbReference>
<evidence type="ECO:0000313" key="3">
    <source>
        <dbReference type="Proteomes" id="UP000617426"/>
    </source>
</evidence>
<dbReference type="RefSeq" id="WP_184452051.1">
    <property type="nucleotide sequence ID" value="NZ_JACHMK010000001.1"/>
</dbReference>